<organism evidence="5 6">
    <name type="scientific">Rhizosaccharibacter radicis</name>
    <dbReference type="NCBI Taxonomy" id="2782605"/>
    <lineage>
        <taxon>Bacteria</taxon>
        <taxon>Pseudomonadati</taxon>
        <taxon>Pseudomonadota</taxon>
        <taxon>Alphaproteobacteria</taxon>
        <taxon>Acetobacterales</taxon>
        <taxon>Acetobacteraceae</taxon>
        <taxon>Rhizosaccharibacter</taxon>
    </lineage>
</organism>
<keyword evidence="2 3" id="KW-0802">TPR repeat</keyword>
<dbReference type="InterPro" id="IPR011990">
    <property type="entry name" value="TPR-like_helical_dom_sf"/>
</dbReference>
<dbReference type="PANTHER" id="PTHR44858:SF1">
    <property type="entry name" value="UDP-N-ACETYLGLUCOSAMINE--PEPTIDE N-ACETYLGLUCOSAMINYLTRANSFERASE SPINDLY-RELATED"/>
    <property type="match status" value="1"/>
</dbReference>
<evidence type="ECO:0000313" key="5">
    <source>
        <dbReference type="EMBL" id="MCQ8240335.1"/>
    </source>
</evidence>
<dbReference type="PANTHER" id="PTHR44858">
    <property type="entry name" value="TETRATRICOPEPTIDE REPEAT PROTEIN 6"/>
    <property type="match status" value="1"/>
</dbReference>
<dbReference type="EMBL" id="JAMZEJ010000003">
    <property type="protein sequence ID" value="MCQ8240335.1"/>
    <property type="molecule type" value="Genomic_DNA"/>
</dbReference>
<evidence type="ECO:0000256" key="2">
    <source>
        <dbReference type="ARBA" id="ARBA00022803"/>
    </source>
</evidence>
<sequence>MTWLATLGRDWRGKPVLPMLLLPLILASPAPPAAGRTGSVPSADGHATAERHPSRRGLSTQLPPSAKDGCSSLLADDPDAALAEADRSLAHGGGDDARECRALATIAGGDPAGGAAQLDRLAGTGTAQTSPRKADFASEAAQGWLMANRPADALRSAGTALDARPGDPELLAGHARALIAAGKPEPAVADLSRIIEQQPGRADMLVLRGQALRLAGRLEAARADIDLACRLRPDDPDALLERGILRERAGDADGARTDWQRILALSPDTHDADLAQQDLALLEADPDAS</sequence>
<reference evidence="5 6" key="1">
    <citation type="submission" date="2022-06" db="EMBL/GenBank/DDBJ databases">
        <title>Rhizosaccharibacter gen. nov. sp. nov. KSS12, endophytic bacteria isolated from sugarcane.</title>
        <authorList>
            <person name="Pitiwittayakul N."/>
        </authorList>
    </citation>
    <scope>NUCLEOTIDE SEQUENCE [LARGE SCALE GENOMIC DNA]</scope>
    <source>
        <strain evidence="5 6">KSS12</strain>
    </source>
</reference>
<evidence type="ECO:0000313" key="6">
    <source>
        <dbReference type="Proteomes" id="UP001524547"/>
    </source>
</evidence>
<dbReference type="Gene3D" id="1.25.40.10">
    <property type="entry name" value="Tetratricopeptide repeat domain"/>
    <property type="match status" value="2"/>
</dbReference>
<name>A0ABT1VVW7_9PROT</name>
<evidence type="ECO:0000256" key="4">
    <source>
        <dbReference type="SAM" id="MobiDB-lite"/>
    </source>
</evidence>
<keyword evidence="6" id="KW-1185">Reference proteome</keyword>
<dbReference type="Pfam" id="PF13371">
    <property type="entry name" value="TPR_9"/>
    <property type="match status" value="1"/>
</dbReference>
<accession>A0ABT1VVW7</accession>
<comment type="caution">
    <text evidence="5">The sequence shown here is derived from an EMBL/GenBank/DDBJ whole genome shotgun (WGS) entry which is preliminary data.</text>
</comment>
<dbReference type="PROSITE" id="PS50005">
    <property type="entry name" value="TPR"/>
    <property type="match status" value="1"/>
</dbReference>
<proteinExistence type="predicted"/>
<evidence type="ECO:0000256" key="1">
    <source>
        <dbReference type="ARBA" id="ARBA00022737"/>
    </source>
</evidence>
<evidence type="ECO:0000256" key="3">
    <source>
        <dbReference type="PROSITE-ProRule" id="PRU00339"/>
    </source>
</evidence>
<feature type="repeat" description="TPR" evidence="3">
    <location>
        <begin position="236"/>
        <end position="269"/>
    </location>
</feature>
<dbReference type="SUPFAM" id="SSF48452">
    <property type="entry name" value="TPR-like"/>
    <property type="match status" value="1"/>
</dbReference>
<dbReference type="Proteomes" id="UP001524547">
    <property type="component" value="Unassembled WGS sequence"/>
</dbReference>
<dbReference type="InterPro" id="IPR019734">
    <property type="entry name" value="TPR_rpt"/>
</dbReference>
<dbReference type="InterPro" id="IPR050498">
    <property type="entry name" value="Ycf3"/>
</dbReference>
<protein>
    <submittedName>
        <fullName evidence="5">Tetratricopeptide repeat protein</fullName>
    </submittedName>
</protein>
<dbReference type="SMART" id="SM00028">
    <property type="entry name" value="TPR"/>
    <property type="match status" value="3"/>
</dbReference>
<keyword evidence="1" id="KW-0677">Repeat</keyword>
<gene>
    <name evidence="5" type="ORF">NFI88_05690</name>
</gene>
<feature type="region of interest" description="Disordered" evidence="4">
    <location>
        <begin position="32"/>
        <end position="74"/>
    </location>
</feature>
<dbReference type="RefSeq" id="WP_422919065.1">
    <property type="nucleotide sequence ID" value="NZ_JAMZEJ010000003.1"/>
</dbReference>
<dbReference type="Pfam" id="PF14559">
    <property type="entry name" value="TPR_19"/>
    <property type="match status" value="1"/>
</dbReference>